<dbReference type="Gramene" id="AET3Gv21014400.8">
    <property type="protein sequence ID" value="AET3Gv21014400.8"/>
    <property type="gene ID" value="AET3Gv21014400"/>
</dbReference>
<protein>
    <submittedName>
        <fullName evidence="2">Uncharacterized protein</fullName>
    </submittedName>
</protein>
<evidence type="ECO:0000313" key="3">
    <source>
        <dbReference type="Proteomes" id="UP000015105"/>
    </source>
</evidence>
<feature type="region of interest" description="Disordered" evidence="1">
    <location>
        <begin position="28"/>
        <end position="64"/>
    </location>
</feature>
<dbReference type="AlphaFoldDB" id="A0A453GH36"/>
<sequence length="108" mass="11485">RARSRAAVPTTWTLGEFLAAATKHIHAALPTPGKRPRRPLNFAPRRGRSAATASPPAAPPTAERRAQVQILRTLGIVGTNQRITAAEMKAYDDLFAAPIPCPVLSAIA</sequence>
<accession>A0A453GH36</accession>
<name>A0A453GH36_AEGTS</name>
<dbReference type="Proteomes" id="UP000015105">
    <property type="component" value="Chromosome 3D"/>
</dbReference>
<reference evidence="2" key="4">
    <citation type="submission" date="2019-03" db="UniProtKB">
        <authorList>
            <consortium name="EnsemblPlants"/>
        </authorList>
    </citation>
    <scope>IDENTIFICATION</scope>
</reference>
<keyword evidence="3" id="KW-1185">Reference proteome</keyword>
<organism evidence="2 3">
    <name type="scientific">Aegilops tauschii subsp. strangulata</name>
    <name type="common">Goatgrass</name>
    <dbReference type="NCBI Taxonomy" id="200361"/>
    <lineage>
        <taxon>Eukaryota</taxon>
        <taxon>Viridiplantae</taxon>
        <taxon>Streptophyta</taxon>
        <taxon>Embryophyta</taxon>
        <taxon>Tracheophyta</taxon>
        <taxon>Spermatophyta</taxon>
        <taxon>Magnoliopsida</taxon>
        <taxon>Liliopsida</taxon>
        <taxon>Poales</taxon>
        <taxon>Poaceae</taxon>
        <taxon>BOP clade</taxon>
        <taxon>Pooideae</taxon>
        <taxon>Triticodae</taxon>
        <taxon>Triticeae</taxon>
        <taxon>Triticinae</taxon>
        <taxon>Aegilops</taxon>
    </lineage>
</organism>
<dbReference type="EnsemblPlants" id="AET3Gv21014400.8">
    <property type="protein sequence ID" value="AET3Gv21014400.8"/>
    <property type="gene ID" value="AET3Gv21014400"/>
</dbReference>
<evidence type="ECO:0000313" key="2">
    <source>
        <dbReference type="EnsemblPlants" id="AET3Gv21014400.8"/>
    </source>
</evidence>
<reference evidence="3" key="2">
    <citation type="journal article" date="2017" name="Nat. Plants">
        <title>The Aegilops tauschii genome reveals multiple impacts of transposons.</title>
        <authorList>
            <person name="Zhao G."/>
            <person name="Zou C."/>
            <person name="Li K."/>
            <person name="Wang K."/>
            <person name="Li T."/>
            <person name="Gao L."/>
            <person name="Zhang X."/>
            <person name="Wang H."/>
            <person name="Yang Z."/>
            <person name="Liu X."/>
            <person name="Jiang W."/>
            <person name="Mao L."/>
            <person name="Kong X."/>
            <person name="Jiao Y."/>
            <person name="Jia J."/>
        </authorList>
    </citation>
    <scope>NUCLEOTIDE SEQUENCE [LARGE SCALE GENOMIC DNA]</scope>
    <source>
        <strain evidence="3">cv. AL8/78</strain>
    </source>
</reference>
<evidence type="ECO:0000256" key="1">
    <source>
        <dbReference type="SAM" id="MobiDB-lite"/>
    </source>
</evidence>
<reference evidence="2" key="5">
    <citation type="journal article" date="2021" name="G3 (Bethesda)">
        <title>Aegilops tauschii genome assembly Aet v5.0 features greater sequence contiguity and improved annotation.</title>
        <authorList>
            <person name="Wang L."/>
            <person name="Zhu T."/>
            <person name="Rodriguez J.C."/>
            <person name="Deal K.R."/>
            <person name="Dubcovsky J."/>
            <person name="McGuire P.E."/>
            <person name="Lux T."/>
            <person name="Spannagl M."/>
            <person name="Mayer K.F.X."/>
            <person name="Baldrich P."/>
            <person name="Meyers B.C."/>
            <person name="Huo N."/>
            <person name="Gu Y.Q."/>
            <person name="Zhou H."/>
            <person name="Devos K.M."/>
            <person name="Bennetzen J.L."/>
            <person name="Unver T."/>
            <person name="Budak H."/>
            <person name="Gulick P.J."/>
            <person name="Galiba G."/>
            <person name="Kalapos B."/>
            <person name="Nelson D.R."/>
            <person name="Li P."/>
            <person name="You F.M."/>
            <person name="Luo M.C."/>
            <person name="Dvorak J."/>
        </authorList>
    </citation>
    <scope>NUCLEOTIDE SEQUENCE [LARGE SCALE GENOMIC DNA]</scope>
    <source>
        <strain evidence="2">cv. AL8/78</strain>
    </source>
</reference>
<reference evidence="2" key="3">
    <citation type="journal article" date="2017" name="Nature">
        <title>Genome sequence of the progenitor of the wheat D genome Aegilops tauschii.</title>
        <authorList>
            <person name="Luo M.C."/>
            <person name="Gu Y.Q."/>
            <person name="Puiu D."/>
            <person name="Wang H."/>
            <person name="Twardziok S.O."/>
            <person name="Deal K.R."/>
            <person name="Huo N."/>
            <person name="Zhu T."/>
            <person name="Wang L."/>
            <person name="Wang Y."/>
            <person name="McGuire P.E."/>
            <person name="Liu S."/>
            <person name="Long H."/>
            <person name="Ramasamy R.K."/>
            <person name="Rodriguez J.C."/>
            <person name="Van S.L."/>
            <person name="Yuan L."/>
            <person name="Wang Z."/>
            <person name="Xia Z."/>
            <person name="Xiao L."/>
            <person name="Anderson O.D."/>
            <person name="Ouyang S."/>
            <person name="Liang Y."/>
            <person name="Zimin A.V."/>
            <person name="Pertea G."/>
            <person name="Qi P."/>
            <person name="Bennetzen J.L."/>
            <person name="Dai X."/>
            <person name="Dawson M.W."/>
            <person name="Muller H.G."/>
            <person name="Kugler K."/>
            <person name="Rivarola-Duarte L."/>
            <person name="Spannagl M."/>
            <person name="Mayer K.F.X."/>
            <person name="Lu F.H."/>
            <person name="Bevan M.W."/>
            <person name="Leroy P."/>
            <person name="Li P."/>
            <person name="You F.M."/>
            <person name="Sun Q."/>
            <person name="Liu Z."/>
            <person name="Lyons E."/>
            <person name="Wicker T."/>
            <person name="Salzberg S.L."/>
            <person name="Devos K.M."/>
            <person name="Dvorak J."/>
        </authorList>
    </citation>
    <scope>NUCLEOTIDE SEQUENCE [LARGE SCALE GENOMIC DNA]</scope>
    <source>
        <strain evidence="2">cv. AL8/78</strain>
    </source>
</reference>
<reference evidence="3" key="1">
    <citation type="journal article" date="2014" name="Science">
        <title>Ancient hybridizations among the ancestral genomes of bread wheat.</title>
        <authorList>
            <consortium name="International Wheat Genome Sequencing Consortium,"/>
            <person name="Marcussen T."/>
            <person name="Sandve S.R."/>
            <person name="Heier L."/>
            <person name="Spannagl M."/>
            <person name="Pfeifer M."/>
            <person name="Jakobsen K.S."/>
            <person name="Wulff B.B."/>
            <person name="Steuernagel B."/>
            <person name="Mayer K.F."/>
            <person name="Olsen O.A."/>
        </authorList>
    </citation>
    <scope>NUCLEOTIDE SEQUENCE [LARGE SCALE GENOMIC DNA]</scope>
    <source>
        <strain evidence="3">cv. AL8/78</strain>
    </source>
</reference>
<proteinExistence type="predicted"/>